<keyword evidence="3" id="KW-0805">Transcription regulation</keyword>
<dbReference type="Gene3D" id="1.10.10.2840">
    <property type="entry name" value="PucR C-terminal helix-turn-helix domain"/>
    <property type="match status" value="1"/>
</dbReference>
<dbReference type="GO" id="GO:0032993">
    <property type="term" value="C:protein-DNA complex"/>
    <property type="evidence" value="ECO:0007669"/>
    <property type="project" value="TreeGrafter"/>
</dbReference>
<evidence type="ECO:0000256" key="6">
    <source>
        <dbReference type="PROSITE-ProRule" id="PRU00169"/>
    </source>
</evidence>
<dbReference type="Pfam" id="PF13556">
    <property type="entry name" value="HTH_30"/>
    <property type="match status" value="1"/>
</dbReference>
<evidence type="ECO:0000256" key="5">
    <source>
        <dbReference type="ARBA" id="ARBA00023163"/>
    </source>
</evidence>
<dbReference type="InterPro" id="IPR001789">
    <property type="entry name" value="Sig_transdc_resp-reg_receiver"/>
</dbReference>
<dbReference type="GO" id="GO:0006355">
    <property type="term" value="P:regulation of DNA-templated transcription"/>
    <property type="evidence" value="ECO:0007669"/>
    <property type="project" value="TreeGrafter"/>
</dbReference>
<dbReference type="EMBL" id="CP120678">
    <property type="protein sequence ID" value="WIW69971.1"/>
    <property type="molecule type" value="Genomic_DNA"/>
</dbReference>
<dbReference type="Gene3D" id="3.30.450.20">
    <property type="entry name" value="PAS domain"/>
    <property type="match status" value="1"/>
</dbReference>
<feature type="domain" description="Response regulatory" evidence="7">
    <location>
        <begin position="10"/>
        <end position="126"/>
    </location>
</feature>
<evidence type="ECO:0000256" key="1">
    <source>
        <dbReference type="ARBA" id="ARBA00022553"/>
    </source>
</evidence>
<dbReference type="PANTHER" id="PTHR48111">
    <property type="entry name" value="REGULATOR OF RPOS"/>
    <property type="match status" value="1"/>
</dbReference>
<proteinExistence type="predicted"/>
<dbReference type="InterPro" id="IPR039420">
    <property type="entry name" value="WalR-like"/>
</dbReference>
<dbReference type="AlphaFoldDB" id="A0A9Y2AHB4"/>
<dbReference type="RefSeq" id="WP_147670567.1">
    <property type="nucleotide sequence ID" value="NZ_CP120678.1"/>
</dbReference>
<keyword evidence="2" id="KW-0902">Two-component regulatory system</keyword>
<keyword evidence="5" id="KW-0804">Transcription</keyword>
<dbReference type="PROSITE" id="PS50110">
    <property type="entry name" value="RESPONSE_REGULATORY"/>
    <property type="match status" value="1"/>
</dbReference>
<dbReference type="KEGG" id="sgbi:P3F81_08620"/>
<evidence type="ECO:0000256" key="4">
    <source>
        <dbReference type="ARBA" id="ARBA00023125"/>
    </source>
</evidence>
<dbReference type="SUPFAM" id="SSF55785">
    <property type="entry name" value="PYP-like sensor domain (PAS domain)"/>
    <property type="match status" value="1"/>
</dbReference>
<evidence type="ECO:0000313" key="9">
    <source>
        <dbReference type="Proteomes" id="UP001243623"/>
    </source>
</evidence>
<keyword evidence="4" id="KW-0238">DNA-binding</keyword>
<dbReference type="GO" id="GO:0000976">
    <property type="term" value="F:transcription cis-regulatory region binding"/>
    <property type="evidence" value="ECO:0007669"/>
    <property type="project" value="TreeGrafter"/>
</dbReference>
<organism evidence="8 9">
    <name type="scientific">Selenobaculum gibii</name>
    <dbReference type="NCBI Taxonomy" id="3054208"/>
    <lineage>
        <taxon>Bacteria</taxon>
        <taxon>Bacillati</taxon>
        <taxon>Bacillota</taxon>
        <taxon>Negativicutes</taxon>
        <taxon>Selenomonadales</taxon>
        <taxon>Selenomonadaceae</taxon>
        <taxon>Selenobaculum</taxon>
    </lineage>
</organism>
<gene>
    <name evidence="8" type="ORF">P3F81_08620</name>
</gene>
<dbReference type="SMART" id="SM00448">
    <property type="entry name" value="REC"/>
    <property type="match status" value="1"/>
</dbReference>
<evidence type="ECO:0000256" key="3">
    <source>
        <dbReference type="ARBA" id="ARBA00023015"/>
    </source>
</evidence>
<name>A0A9Y2AHB4_9FIRM</name>
<sequence>MNSKKKNQYKILIADDSETDVEILMAGIADEERHLTAAYSGKEVLKYIKKEIPDLILLDVMMPDMDGYQVCKLLKKDIRTMHIPIMFLTSLADTEDVTKGLELGAVDYIVKPYNLTVINAKIKNQLILQQGHKKSLALLKNFASSISDAAIIMNEKAEILELFGNYHVYFPEIPEQFVNINLLECLPKYLQKQFMIAIEAVINSEENFEFETEFIGANRFILQITMSIMDNSVHNKKIISAHVQDITERRLTERKVDLTYEYQKRSRFFNSVLTGGYSQEQQNQLLSVYGIENQKPLVCYVVSTSLLDETAYSPENIRASIGEWLIEKGYGWIWNSNFGIGILMQYPSSMGDVERIAGLLKESIEMRFPKIVIRIGVSTTRGMILNFKQLYYDALAGLMMAIDENRDVAILDYSQNGLYEVIVHTFEKMDIERFIDNALGKIIQHDCKNNSELLLTLEQLIFSNSIKSVAASLFIHPNTVLWRKQKIEEILESSIDDINVRTQINLALKLIHIRDFIKKDANFWNTKDL</sequence>
<dbReference type="PANTHER" id="PTHR48111:SF1">
    <property type="entry name" value="TWO-COMPONENT RESPONSE REGULATOR ORR33"/>
    <property type="match status" value="1"/>
</dbReference>
<dbReference type="InterPro" id="IPR035965">
    <property type="entry name" value="PAS-like_dom_sf"/>
</dbReference>
<protein>
    <submittedName>
        <fullName evidence="8">Response regulator</fullName>
    </submittedName>
</protein>
<dbReference type="InterPro" id="IPR042070">
    <property type="entry name" value="PucR_C-HTH_sf"/>
</dbReference>
<reference evidence="8" key="1">
    <citation type="submission" date="2023-03" db="EMBL/GenBank/DDBJ databases">
        <title>Selenobaculum gbiensis gen. nov. sp. nov., a new bacterium isolated from the gut microbiota of IBD patient.</title>
        <authorList>
            <person name="Yeo S."/>
            <person name="Park H."/>
            <person name="Huh C.S."/>
        </authorList>
    </citation>
    <scope>NUCLEOTIDE SEQUENCE</scope>
    <source>
        <strain evidence="8">ICN-92133</strain>
    </source>
</reference>
<evidence type="ECO:0000256" key="2">
    <source>
        <dbReference type="ARBA" id="ARBA00023012"/>
    </source>
</evidence>
<accession>A0A9Y2AHB4</accession>
<dbReference type="Gene3D" id="3.40.50.2300">
    <property type="match status" value="1"/>
</dbReference>
<dbReference type="Proteomes" id="UP001243623">
    <property type="component" value="Chromosome"/>
</dbReference>
<dbReference type="GO" id="GO:0005829">
    <property type="term" value="C:cytosol"/>
    <property type="evidence" value="ECO:0007669"/>
    <property type="project" value="TreeGrafter"/>
</dbReference>
<dbReference type="SUPFAM" id="SSF52172">
    <property type="entry name" value="CheY-like"/>
    <property type="match status" value="1"/>
</dbReference>
<evidence type="ECO:0000313" key="8">
    <source>
        <dbReference type="EMBL" id="WIW69971.1"/>
    </source>
</evidence>
<keyword evidence="1 6" id="KW-0597">Phosphoprotein</keyword>
<evidence type="ECO:0000259" key="7">
    <source>
        <dbReference type="PROSITE" id="PS50110"/>
    </source>
</evidence>
<dbReference type="Pfam" id="PF00072">
    <property type="entry name" value="Response_reg"/>
    <property type="match status" value="1"/>
</dbReference>
<dbReference type="InterPro" id="IPR011006">
    <property type="entry name" value="CheY-like_superfamily"/>
</dbReference>
<keyword evidence="9" id="KW-1185">Reference proteome</keyword>
<dbReference type="InterPro" id="IPR025736">
    <property type="entry name" value="PucR_C-HTH_dom"/>
</dbReference>
<dbReference type="GO" id="GO:0000156">
    <property type="term" value="F:phosphorelay response regulator activity"/>
    <property type="evidence" value="ECO:0007669"/>
    <property type="project" value="TreeGrafter"/>
</dbReference>
<feature type="modified residue" description="4-aspartylphosphate" evidence="6">
    <location>
        <position position="59"/>
    </location>
</feature>